<keyword evidence="2" id="KW-0472">Membrane</keyword>
<evidence type="ECO:0000256" key="1">
    <source>
        <dbReference type="SAM" id="MobiDB-lite"/>
    </source>
</evidence>
<evidence type="ECO:0000313" key="4">
    <source>
        <dbReference type="EMBL" id="AZT44348.1"/>
    </source>
</evidence>
<organism evidence="3">
    <name type="scientific">Salmonella enterica subsp. enterica serovar Karamoja</name>
    <dbReference type="NCBI Taxonomy" id="2500153"/>
    <lineage>
        <taxon>Bacteria</taxon>
        <taxon>Pseudomonadati</taxon>
        <taxon>Pseudomonadota</taxon>
        <taxon>Gammaproteobacteria</taxon>
        <taxon>Enterobacterales</taxon>
        <taxon>Enterobacteriaceae</taxon>
        <taxon>Salmonella</taxon>
    </lineage>
</organism>
<keyword evidence="2" id="KW-0812">Transmembrane</keyword>
<dbReference type="Gene3D" id="3.40.50.300">
    <property type="entry name" value="P-loop containing nucleotide triphosphate hydrolases"/>
    <property type="match status" value="2"/>
</dbReference>
<dbReference type="AlphaFoldDB" id="A0A3Q9MPR1"/>
<feature type="transmembrane region" description="Helical" evidence="2">
    <location>
        <begin position="39"/>
        <end position="59"/>
    </location>
</feature>
<evidence type="ECO:0000313" key="3">
    <source>
        <dbReference type="EMBL" id="AZT39749.1"/>
    </source>
</evidence>
<feature type="region of interest" description="Disordered" evidence="1">
    <location>
        <begin position="720"/>
        <end position="761"/>
    </location>
</feature>
<gene>
    <name evidence="4" type="ORF">EL007_24110</name>
    <name evidence="3" type="ORF">ELZ88_24855</name>
</gene>
<dbReference type="RefSeq" id="WP_168445589.1">
    <property type="nucleotide sequence ID" value="NZ_CP034699.1"/>
</dbReference>
<geneLocation type="plasmid" evidence="4">
    <name>pRSE40</name>
</geneLocation>
<keyword evidence="2" id="KW-1133">Transmembrane helix</keyword>
<dbReference type="NCBIfam" id="NF041447">
    <property type="entry name" value="TrbC_conju"/>
    <property type="match status" value="1"/>
</dbReference>
<dbReference type="InterPro" id="IPR048176">
    <property type="entry name" value="TrbC"/>
</dbReference>
<sequence>MFRKPTPIQRQFVTRQTHHSALTEALLQPWTVMGSNASLLVLGIIFPVTIIPSLAFLTWQITSFTDQRFRLPLRIPMDVGGKDLSTERERREKLPFLPFTRRKWVSEDAGGTLCLGHARGKELGRELWLSTSDALRHMQIMATTGGGKTETLYSLYLNALCWGRGCCISDGKAQVDLATSTWSLARRFGREDDYYLLNFINGSRDKFRMLLDNDKRRAQTNSTNPFAHGTATFILQLLESLLPVGNGSDEGWKDKARAMMNALIYALCYKRARDNMQLSQDVIQSYLPLRRFAELYREARQNNWHEEGYKPLENYLSTLAGFDMALIDKPSEWSSGVFDQHGFLIQQFARMLGMFNDVYGHVFPRRGGDIDMQDVLHNDRLLVVLIPALELSDNEAATLGKLYISDLRMNIAQALGSQVEGTPEHTLITKKFAGRFPFPILCDEVGYYFAQGLDKLAAQLRSLMFMLVLLGQDAQAMIRRSGGEFDSVNANQGTKLYLKTEDTKETTTNIKAAAGKGFYSEQESMERAGGILEPKYEDTNRLQIRERDNVELAELKALGPGEGVLVFEDNVVRSSSIHIPNEEKISRLPLRLNRFVPLRKPETGDLYQQIPALAQRRPVQDAKVKYILDKVSRSEELSAQLLDAPLYAMANLAFDLDTRADVTYTPIERGILLFCAVSEALRDADDIRLSEEPALVTVTRKLLEAVVPCPVVPPLPLAEQRKQPPVATQPTSMATEYNRDGEDIDDIPDYPPPDAYEDDGYDELISTQFPDELDII</sequence>
<geneLocation type="plasmid" evidence="3">
    <name>pRSE21</name>
</geneLocation>
<dbReference type="InterPro" id="IPR027417">
    <property type="entry name" value="P-loop_NTPase"/>
</dbReference>
<dbReference type="EMBL" id="CP034710">
    <property type="protein sequence ID" value="AZT39749.1"/>
    <property type="molecule type" value="Genomic_DNA"/>
</dbReference>
<evidence type="ECO:0000256" key="2">
    <source>
        <dbReference type="SAM" id="Phobius"/>
    </source>
</evidence>
<reference evidence="3" key="1">
    <citation type="submission" date="2018-12" db="EMBL/GenBank/DDBJ databases">
        <title>Complete genome sequences of twenty non-typhoidal Salmonella isolates from Rwanda.</title>
        <authorList>
            <person name="Byukusenge M."/>
            <person name="Li L."/>
            <person name="Subhashinie K."/>
            <person name="Nzayirambaho M."/>
            <person name="Kuchipudi S.V."/>
            <person name="Jayarao B.M."/>
        </authorList>
    </citation>
    <scope>NUCLEOTIDE SEQUENCE</scope>
    <source>
        <strain evidence="3">RSE21</strain>
        <strain evidence="4">RSE40</strain>
        <plasmid evidence="3">pRSE21</plasmid>
        <plasmid evidence="4">pRSE40</plasmid>
    </source>
</reference>
<proteinExistence type="predicted"/>
<keyword evidence="3" id="KW-0614">Plasmid</keyword>
<dbReference type="EMBL" id="CP034699">
    <property type="protein sequence ID" value="AZT44348.1"/>
    <property type="molecule type" value="Genomic_DNA"/>
</dbReference>
<name>A0A3Q9MPR1_SALET</name>
<protein>
    <submittedName>
        <fullName evidence="3">Conjugal transfer protein TrbC</fullName>
    </submittedName>
</protein>
<feature type="compositionally biased region" description="Polar residues" evidence="1">
    <location>
        <begin position="726"/>
        <end position="735"/>
    </location>
</feature>
<dbReference type="SUPFAM" id="SSF52540">
    <property type="entry name" value="P-loop containing nucleoside triphosphate hydrolases"/>
    <property type="match status" value="1"/>
</dbReference>
<accession>A0A3Q9MPR1</accession>